<dbReference type="InterPro" id="IPR043128">
    <property type="entry name" value="Rev_trsase/Diguanyl_cyclase"/>
</dbReference>
<dbReference type="FunFam" id="1.10.340.70:FF:000001">
    <property type="entry name" value="Retrovirus-related Pol polyprotein from transposon gypsy-like Protein"/>
    <property type="match status" value="1"/>
</dbReference>
<dbReference type="InterPro" id="IPR041588">
    <property type="entry name" value="Integrase_H2C2"/>
</dbReference>
<gene>
    <name evidence="7" type="ORF">OESDEN_01833</name>
</gene>
<dbReference type="SUPFAM" id="SSF56672">
    <property type="entry name" value="DNA/RNA polymerases"/>
    <property type="match status" value="1"/>
</dbReference>
<keyword evidence="4" id="KW-0808">Transferase</keyword>
<keyword evidence="8" id="KW-1185">Reference proteome</keyword>
<evidence type="ECO:0000256" key="2">
    <source>
        <dbReference type="ARBA" id="ARBA00022722"/>
    </source>
</evidence>
<dbReference type="GO" id="GO:0003676">
    <property type="term" value="F:nucleic acid binding"/>
    <property type="evidence" value="ECO:0007669"/>
    <property type="project" value="InterPro"/>
</dbReference>
<dbReference type="InterPro" id="IPR043502">
    <property type="entry name" value="DNA/RNA_pol_sf"/>
</dbReference>
<dbReference type="InterPro" id="IPR000477">
    <property type="entry name" value="RT_dom"/>
</dbReference>
<dbReference type="Gene3D" id="3.10.10.10">
    <property type="entry name" value="HIV Type 1 Reverse Transcriptase, subunit A, domain 1"/>
    <property type="match status" value="1"/>
</dbReference>
<evidence type="ECO:0000256" key="3">
    <source>
        <dbReference type="ARBA" id="ARBA00022759"/>
    </source>
</evidence>
<dbReference type="Pfam" id="PF17921">
    <property type="entry name" value="Integrase_H2C2"/>
    <property type="match status" value="1"/>
</dbReference>
<evidence type="ECO:0000256" key="1">
    <source>
        <dbReference type="ARBA" id="ARBA00012493"/>
    </source>
</evidence>
<keyword evidence="2" id="KW-0540">Nuclease</keyword>
<protein>
    <recommendedName>
        <fullName evidence="1">RNA-directed DNA polymerase</fullName>
        <ecNumber evidence="1">2.7.7.49</ecNumber>
    </recommendedName>
</protein>
<dbReference type="GO" id="GO:0003964">
    <property type="term" value="F:RNA-directed DNA polymerase activity"/>
    <property type="evidence" value="ECO:0007669"/>
    <property type="project" value="UniProtKB-KW"/>
</dbReference>
<dbReference type="Pfam" id="PF17919">
    <property type="entry name" value="RT_RNaseH_2"/>
    <property type="match status" value="1"/>
</dbReference>
<keyword evidence="4" id="KW-0695">RNA-directed DNA polymerase</keyword>
<reference evidence="7 8" key="1">
    <citation type="submission" date="2014-03" db="EMBL/GenBank/DDBJ databases">
        <title>Draft genome of the hookworm Oesophagostomum dentatum.</title>
        <authorList>
            <person name="Mitreva M."/>
        </authorList>
    </citation>
    <scope>NUCLEOTIDE SEQUENCE [LARGE SCALE GENOMIC DNA]</scope>
    <source>
        <strain evidence="7 8">OD-Hann</strain>
    </source>
</reference>
<dbReference type="InterPro" id="IPR041577">
    <property type="entry name" value="RT_RNaseH_2"/>
</dbReference>
<evidence type="ECO:0000256" key="5">
    <source>
        <dbReference type="ARBA" id="ARBA00023268"/>
    </source>
</evidence>
<feature type="non-terminal residue" evidence="7">
    <location>
        <position position="1"/>
    </location>
</feature>
<keyword evidence="5" id="KW-0511">Multifunctional enzyme</keyword>
<dbReference type="Gene3D" id="1.10.340.70">
    <property type="match status" value="1"/>
</dbReference>
<dbReference type="GO" id="GO:0042575">
    <property type="term" value="C:DNA polymerase complex"/>
    <property type="evidence" value="ECO:0007669"/>
    <property type="project" value="UniProtKB-ARBA"/>
</dbReference>
<proteinExistence type="predicted"/>
<dbReference type="CDD" id="cd01647">
    <property type="entry name" value="RT_LTR"/>
    <property type="match status" value="1"/>
</dbReference>
<dbReference type="FunFam" id="3.30.420.10:FF:000032">
    <property type="entry name" value="Retrovirus-related Pol polyprotein from transposon 297-like Protein"/>
    <property type="match status" value="1"/>
</dbReference>
<organism evidence="7 8">
    <name type="scientific">Oesophagostomum dentatum</name>
    <name type="common">Nodular worm</name>
    <dbReference type="NCBI Taxonomy" id="61180"/>
    <lineage>
        <taxon>Eukaryota</taxon>
        <taxon>Metazoa</taxon>
        <taxon>Ecdysozoa</taxon>
        <taxon>Nematoda</taxon>
        <taxon>Chromadorea</taxon>
        <taxon>Rhabditida</taxon>
        <taxon>Rhabditina</taxon>
        <taxon>Rhabditomorpha</taxon>
        <taxon>Strongyloidea</taxon>
        <taxon>Strongylidae</taxon>
        <taxon>Oesophagostomum</taxon>
    </lineage>
</organism>
<dbReference type="PANTHER" id="PTHR37984:SF5">
    <property type="entry name" value="PROTEIN NYNRIN-LIKE"/>
    <property type="match status" value="1"/>
</dbReference>
<keyword evidence="3" id="KW-0378">Hydrolase</keyword>
<dbReference type="EMBL" id="KN549346">
    <property type="protein sequence ID" value="KHJ98185.1"/>
    <property type="molecule type" value="Genomic_DNA"/>
</dbReference>
<keyword evidence="4" id="KW-0548">Nucleotidyltransferase</keyword>
<dbReference type="InterPro" id="IPR001584">
    <property type="entry name" value="Integrase_cat-core"/>
</dbReference>
<dbReference type="PROSITE" id="PS50994">
    <property type="entry name" value="INTEGRASE"/>
    <property type="match status" value="1"/>
</dbReference>
<dbReference type="GO" id="GO:0004519">
    <property type="term" value="F:endonuclease activity"/>
    <property type="evidence" value="ECO:0007669"/>
    <property type="project" value="UniProtKB-KW"/>
</dbReference>
<dbReference type="OrthoDB" id="5868531at2759"/>
<dbReference type="AlphaFoldDB" id="A0A0B1TS40"/>
<dbReference type="SUPFAM" id="SSF53098">
    <property type="entry name" value="Ribonuclease H-like"/>
    <property type="match status" value="1"/>
</dbReference>
<evidence type="ECO:0000259" key="6">
    <source>
        <dbReference type="PROSITE" id="PS50994"/>
    </source>
</evidence>
<dbReference type="FunFam" id="3.30.70.270:FF:000026">
    <property type="entry name" value="Transposon Ty3-G Gag-Pol polyprotein"/>
    <property type="match status" value="1"/>
</dbReference>
<dbReference type="Gene3D" id="3.30.420.10">
    <property type="entry name" value="Ribonuclease H-like superfamily/Ribonuclease H"/>
    <property type="match status" value="1"/>
</dbReference>
<evidence type="ECO:0000313" key="8">
    <source>
        <dbReference type="Proteomes" id="UP000053660"/>
    </source>
</evidence>
<accession>A0A0B1TS40</accession>
<keyword evidence="3" id="KW-0255">Endonuclease</keyword>
<dbReference type="PANTHER" id="PTHR37984">
    <property type="entry name" value="PROTEIN CBG26694"/>
    <property type="match status" value="1"/>
</dbReference>
<dbReference type="FunFam" id="3.10.20.370:FF:000001">
    <property type="entry name" value="Retrovirus-related Pol polyprotein from transposon 17.6-like protein"/>
    <property type="match status" value="1"/>
</dbReference>
<feature type="domain" description="Integrase catalytic" evidence="6">
    <location>
        <begin position="610"/>
        <end position="778"/>
    </location>
</feature>
<evidence type="ECO:0000256" key="4">
    <source>
        <dbReference type="ARBA" id="ARBA00022918"/>
    </source>
</evidence>
<dbReference type="InterPro" id="IPR050951">
    <property type="entry name" value="Retrovirus_Pol_polyprotein"/>
</dbReference>
<dbReference type="InterPro" id="IPR012337">
    <property type="entry name" value="RNaseH-like_sf"/>
</dbReference>
<evidence type="ECO:0000313" key="7">
    <source>
        <dbReference type="EMBL" id="KHJ98185.1"/>
    </source>
</evidence>
<dbReference type="Gene3D" id="3.30.70.270">
    <property type="match status" value="3"/>
</dbReference>
<dbReference type="Pfam" id="PF00078">
    <property type="entry name" value="RVT_1"/>
    <property type="match status" value="1"/>
</dbReference>
<dbReference type="Proteomes" id="UP000053660">
    <property type="component" value="Unassembled WGS sequence"/>
</dbReference>
<dbReference type="GO" id="GO:0015074">
    <property type="term" value="P:DNA integration"/>
    <property type="evidence" value="ECO:0007669"/>
    <property type="project" value="InterPro"/>
</dbReference>
<sequence>LVFSVYDGDTDPSKQGSNDKFAAKLNYVPEEVVADNFETFADSNNPALGKINWENSKLSLENKTKIVELVNEFREIFLDKNNGMGRYTGKIRHKIDLIENAKIPKQRLYRVPLEQRKEVERQIQQLLDQRIIEKSTSPFCAPIVLVRKKDSSWRFVVDYRQLNSITKTETYLIPNIQEIVDLTSGKTFYTKVDFKSGFHQIPLEKSHRERTAFQSDHLQDLRELFCRIQKFGMKLRLDKCVFAAHEIEYLGVLISKRGSRINPQRIDRIQNFPIPQDVKAVKSFLGVASYFRRFIENFAKIAAPLTRLTAKHDKFEWRTEHQNSFEQLKAKLISAPVLAAPVSGKPYEIHTDASMKAVAATLLQQDDKTKQLHPIAFGSRCINKHERNYSIIELEALAIVFGLTYFRPYVFGAKIKIITDHAPLCSLFHRSDLTGRLAKYQLAIMSYDAVIVYRPGRKNTVSDALSRYPVSAAVILENELPTLEQIREEQMASPYAANINHLRSNSDDSTCKKRQFRLINDVLYYDDGTRNRLVIPSENLQRTITKHHHEHILDGGHFGMMKTLQKIREKFYWKEMNDYVKKFVQHCLICQKVKSPYQLTRKEPLVLFPATNRPFQRIHSDVVGPLPTSLDGHTFIVIHTCSFTKYVTCTPIPNQRTETIAKALVNDVVCKFGVPEQLVSDRGSNYTSELFREVSEILGTKHTLTTAYHHQANGQVERYVKTVVDSLVSFTQNSRENWSSFLQLIVFAMNTSRNESTRETAFFLMFGRDPQLISDTVLHFPRKMCRVWGSIAAVHNLSATQNCTYEDYLSSVPNNSMPPGHGDIGSLARS</sequence>
<dbReference type="EC" id="2.7.7.49" evidence="1"/>
<dbReference type="CDD" id="cd09274">
    <property type="entry name" value="RNase_HI_RT_Ty3"/>
    <property type="match status" value="1"/>
</dbReference>
<dbReference type="InterPro" id="IPR036397">
    <property type="entry name" value="RNaseH_sf"/>
</dbReference>
<dbReference type="Pfam" id="PF00665">
    <property type="entry name" value="rve"/>
    <property type="match status" value="1"/>
</dbReference>
<name>A0A0B1TS40_OESDE</name>